<sequence length="108" mass="12647">MNVYEEAHNLSKAIKESEEYKQYKAASDKIKENPELDKMMKDFMEKQIQMQTKQMLGEEVPQDMMQNIQKLTEIVTADPAAAQYLQCQMRFSIMMQDVYNILGETVNL</sequence>
<keyword evidence="2" id="KW-1185">Reference proteome</keyword>
<dbReference type="RefSeq" id="WP_226385295.1">
    <property type="nucleotide sequence ID" value="NZ_JADCKA010000007.1"/>
</dbReference>
<evidence type="ECO:0000313" key="2">
    <source>
        <dbReference type="Proteomes" id="UP001516588"/>
    </source>
</evidence>
<accession>A0ABR9QXP0</accession>
<comment type="caution">
    <text evidence="1">The sequence shown here is derived from an EMBL/GenBank/DDBJ whole genome shotgun (WGS) entry which is preliminary data.</text>
</comment>
<dbReference type="Proteomes" id="UP001516588">
    <property type="component" value="Unassembled WGS sequence"/>
</dbReference>
<organism evidence="1 2">
    <name type="scientific">Gallibacter intestinalis</name>
    <dbReference type="NCBI Taxonomy" id="2779356"/>
    <lineage>
        <taxon>Bacteria</taxon>
        <taxon>Bacillati</taxon>
        <taxon>Bacillota</taxon>
        <taxon>Clostridia</taxon>
        <taxon>Eubacteriales</taxon>
        <taxon>Eubacteriaceae</taxon>
        <taxon>Gallibacter</taxon>
    </lineage>
</organism>
<name>A0ABR9QXP0_9FIRM</name>
<proteinExistence type="predicted"/>
<gene>
    <name evidence="1" type="ORF">INF20_05040</name>
</gene>
<dbReference type="Pfam" id="PF06133">
    <property type="entry name" value="Com_YlbF"/>
    <property type="match status" value="1"/>
</dbReference>
<dbReference type="EMBL" id="JADCKA010000007">
    <property type="protein sequence ID" value="MBE5035647.1"/>
    <property type="molecule type" value="Genomic_DNA"/>
</dbReference>
<protein>
    <submittedName>
        <fullName evidence="1">YlbF family regulator</fullName>
    </submittedName>
</protein>
<evidence type="ECO:0000313" key="1">
    <source>
        <dbReference type="EMBL" id="MBE5035647.1"/>
    </source>
</evidence>
<dbReference type="InterPro" id="IPR010368">
    <property type="entry name" value="Com_YlbF"/>
</dbReference>
<reference evidence="1 2" key="1">
    <citation type="submission" date="2020-10" db="EMBL/GenBank/DDBJ databases">
        <title>ChiBAC.</title>
        <authorList>
            <person name="Zenner C."/>
            <person name="Hitch T.C.A."/>
            <person name="Clavel T."/>
        </authorList>
    </citation>
    <scope>NUCLEOTIDE SEQUENCE [LARGE SCALE GENOMIC DNA]</scope>
    <source>
        <strain evidence="1 2">DSM 108706</strain>
    </source>
</reference>